<keyword evidence="1" id="KW-0677">Repeat</keyword>
<dbReference type="InterPro" id="IPR019734">
    <property type="entry name" value="TPR_rpt"/>
</dbReference>
<feature type="coiled-coil region" evidence="4">
    <location>
        <begin position="323"/>
        <end position="350"/>
    </location>
</feature>
<dbReference type="EMBL" id="SJPF01000004">
    <property type="protein sequence ID" value="TWT32022.1"/>
    <property type="molecule type" value="Genomic_DNA"/>
</dbReference>
<protein>
    <submittedName>
        <fullName evidence="6">Tetratricopeptide repeat protein</fullName>
    </submittedName>
</protein>
<evidence type="ECO:0000256" key="4">
    <source>
        <dbReference type="SAM" id="Coils"/>
    </source>
</evidence>
<proteinExistence type="predicted"/>
<evidence type="ECO:0000313" key="7">
    <source>
        <dbReference type="Proteomes" id="UP000318878"/>
    </source>
</evidence>
<feature type="compositionally biased region" description="Basic and acidic residues" evidence="5">
    <location>
        <begin position="212"/>
        <end position="236"/>
    </location>
</feature>
<evidence type="ECO:0000256" key="3">
    <source>
        <dbReference type="PROSITE-ProRule" id="PRU00339"/>
    </source>
</evidence>
<dbReference type="RefSeq" id="WP_146434646.1">
    <property type="nucleotide sequence ID" value="NZ_SJPF01000004.1"/>
</dbReference>
<keyword evidence="7" id="KW-1185">Reference proteome</keyword>
<dbReference type="InterPro" id="IPR051685">
    <property type="entry name" value="Ycf3/AcsC/BcsC/TPR_MFPF"/>
</dbReference>
<feature type="repeat" description="TPR" evidence="3">
    <location>
        <begin position="356"/>
        <end position="389"/>
    </location>
</feature>
<dbReference type="Gene3D" id="1.25.40.10">
    <property type="entry name" value="Tetratricopeptide repeat domain"/>
    <property type="match status" value="2"/>
</dbReference>
<dbReference type="InterPro" id="IPR011990">
    <property type="entry name" value="TPR-like_helical_dom_sf"/>
</dbReference>
<dbReference type="AlphaFoldDB" id="A0A5C5V2R5"/>
<dbReference type="SMART" id="SM00028">
    <property type="entry name" value="TPR"/>
    <property type="match status" value="2"/>
</dbReference>
<evidence type="ECO:0000256" key="2">
    <source>
        <dbReference type="ARBA" id="ARBA00022803"/>
    </source>
</evidence>
<dbReference type="SUPFAM" id="SSF48452">
    <property type="entry name" value="TPR-like"/>
    <property type="match status" value="3"/>
</dbReference>
<dbReference type="PANTHER" id="PTHR44943:SF8">
    <property type="entry name" value="TPR REPEAT-CONTAINING PROTEIN MJ0263"/>
    <property type="match status" value="1"/>
</dbReference>
<comment type="caution">
    <text evidence="6">The sequence shown here is derived from an EMBL/GenBank/DDBJ whole genome shotgun (WGS) entry which is preliminary data.</text>
</comment>
<evidence type="ECO:0000256" key="1">
    <source>
        <dbReference type="ARBA" id="ARBA00022737"/>
    </source>
</evidence>
<dbReference type="OrthoDB" id="212218at2"/>
<keyword evidence="2 3" id="KW-0802">TPR repeat</keyword>
<accession>A0A5C5V2R5</accession>
<feature type="region of interest" description="Disordered" evidence="5">
    <location>
        <begin position="211"/>
        <end position="236"/>
    </location>
</feature>
<evidence type="ECO:0000313" key="6">
    <source>
        <dbReference type="EMBL" id="TWT32022.1"/>
    </source>
</evidence>
<sequence length="480" mass="54828">MDGQNATADSAAYEITPAKRKRLQSVFDHATGMMKQQKYDFDYAHSLLGECVKSDPANLIYAEKMMENLERKFKGKKPKGLFGAFGGRGIKKALASKNWAEVLGQGVDMLKSNAWDAAALVPMVDACAELRCHEVGLLFMKYATDGSPNDIEVRRHCARYLGSVGQFDQAMAVWHFINEKTRGDDEANKMISQLTLDKERIRQGLPTITNKIDVRPGEKPRPRPKSVQEEAKSEKPKVAIELNEKQILDRVILASPEKVENYLKLADLWQKDDKYHEAELVMKKAQAAIGQSLQIIQKFEDIRINRARHRYEVAEKQFEAGKTAESRKLADDLKDELNRTELEIYQTRAERHPDDKKHLYEYGLRLKRAGNLDEAIEVFDQVIEGDEKMLAIANLGKGECLQAKKKYHTAMECFEEALSYSEHLSSERHKQLLYRSGVLAMGLGEHSDAKAYFKRLKKMDPGYRDIDSRLDKVRKMLQDK</sequence>
<keyword evidence="4" id="KW-0175">Coiled coil</keyword>
<evidence type="ECO:0000256" key="5">
    <source>
        <dbReference type="SAM" id="MobiDB-lite"/>
    </source>
</evidence>
<dbReference type="PROSITE" id="PS50005">
    <property type="entry name" value="TPR"/>
    <property type="match status" value="1"/>
</dbReference>
<dbReference type="PANTHER" id="PTHR44943">
    <property type="entry name" value="CELLULOSE SYNTHASE OPERON PROTEIN C"/>
    <property type="match status" value="1"/>
</dbReference>
<organism evidence="6 7">
    <name type="scientific">Blastopirellula retiformator</name>
    <dbReference type="NCBI Taxonomy" id="2527970"/>
    <lineage>
        <taxon>Bacteria</taxon>
        <taxon>Pseudomonadati</taxon>
        <taxon>Planctomycetota</taxon>
        <taxon>Planctomycetia</taxon>
        <taxon>Pirellulales</taxon>
        <taxon>Pirellulaceae</taxon>
        <taxon>Blastopirellula</taxon>
    </lineage>
</organism>
<dbReference type="Proteomes" id="UP000318878">
    <property type="component" value="Unassembled WGS sequence"/>
</dbReference>
<gene>
    <name evidence="6" type="ORF">Enr8_39480</name>
</gene>
<name>A0A5C5V2R5_9BACT</name>
<reference evidence="6 7" key="1">
    <citation type="submission" date="2019-02" db="EMBL/GenBank/DDBJ databases">
        <title>Deep-cultivation of Planctomycetes and their phenomic and genomic characterization uncovers novel biology.</title>
        <authorList>
            <person name="Wiegand S."/>
            <person name="Jogler M."/>
            <person name="Boedeker C."/>
            <person name="Pinto D."/>
            <person name="Vollmers J."/>
            <person name="Rivas-Marin E."/>
            <person name="Kohn T."/>
            <person name="Peeters S.H."/>
            <person name="Heuer A."/>
            <person name="Rast P."/>
            <person name="Oberbeckmann S."/>
            <person name="Bunk B."/>
            <person name="Jeske O."/>
            <person name="Meyerdierks A."/>
            <person name="Storesund J.E."/>
            <person name="Kallscheuer N."/>
            <person name="Luecker S."/>
            <person name="Lage O.M."/>
            <person name="Pohl T."/>
            <person name="Merkel B.J."/>
            <person name="Hornburger P."/>
            <person name="Mueller R.-W."/>
            <person name="Bruemmer F."/>
            <person name="Labrenz M."/>
            <person name="Spormann A.M."/>
            <person name="Op Den Camp H."/>
            <person name="Overmann J."/>
            <person name="Amann R."/>
            <person name="Jetten M.S.M."/>
            <person name="Mascher T."/>
            <person name="Medema M.H."/>
            <person name="Devos D.P."/>
            <person name="Kaster A.-K."/>
            <person name="Ovreas L."/>
            <person name="Rohde M."/>
            <person name="Galperin M.Y."/>
            <person name="Jogler C."/>
        </authorList>
    </citation>
    <scope>NUCLEOTIDE SEQUENCE [LARGE SCALE GENOMIC DNA]</scope>
    <source>
        <strain evidence="6 7">Enr8</strain>
    </source>
</reference>
<dbReference type="Pfam" id="PF13181">
    <property type="entry name" value="TPR_8"/>
    <property type="match status" value="2"/>
</dbReference>